<evidence type="ECO:0000259" key="6">
    <source>
        <dbReference type="PROSITE" id="PS50127"/>
    </source>
</evidence>
<dbReference type="Proteomes" id="UP000664521">
    <property type="component" value="Unassembled WGS sequence"/>
</dbReference>
<feature type="active site" description="Glycyl thioester intermediate" evidence="3">
    <location>
        <position position="382"/>
    </location>
</feature>
<feature type="region of interest" description="Disordered" evidence="5">
    <location>
        <begin position="172"/>
        <end position="192"/>
    </location>
</feature>
<feature type="compositionally biased region" description="Basic and acidic residues" evidence="5">
    <location>
        <begin position="182"/>
        <end position="191"/>
    </location>
</feature>
<dbReference type="InterPro" id="IPR026243">
    <property type="entry name" value="HAUS1"/>
</dbReference>
<proteinExistence type="predicted"/>
<dbReference type="PROSITE" id="PS50127">
    <property type="entry name" value="UBC_2"/>
    <property type="match status" value="1"/>
</dbReference>
<dbReference type="FunFam" id="3.10.110.10:FF:000002">
    <property type="entry name" value="Ubiquitin-conjugating enzyme E2 D3"/>
    <property type="match status" value="1"/>
</dbReference>
<name>A0A8H3I9Q8_9LECA</name>
<dbReference type="PANTHER" id="PTHR24068">
    <property type="entry name" value="UBIQUITIN-CONJUGATING ENZYME E2"/>
    <property type="match status" value="1"/>
</dbReference>
<dbReference type="GO" id="GO:0016740">
    <property type="term" value="F:transferase activity"/>
    <property type="evidence" value="ECO:0007669"/>
    <property type="project" value="UniProtKB-KW"/>
</dbReference>
<dbReference type="CDD" id="cd23792">
    <property type="entry name" value="UBCc_UBE2D"/>
    <property type="match status" value="1"/>
</dbReference>
<feature type="coiled-coil region" evidence="4">
    <location>
        <begin position="225"/>
        <end position="276"/>
    </location>
</feature>
<organism evidence="7 8">
    <name type="scientific">Heterodermia speciosa</name>
    <dbReference type="NCBI Taxonomy" id="116794"/>
    <lineage>
        <taxon>Eukaryota</taxon>
        <taxon>Fungi</taxon>
        <taxon>Dikarya</taxon>
        <taxon>Ascomycota</taxon>
        <taxon>Pezizomycotina</taxon>
        <taxon>Lecanoromycetes</taxon>
        <taxon>OSLEUM clade</taxon>
        <taxon>Lecanoromycetidae</taxon>
        <taxon>Caliciales</taxon>
        <taxon>Physciaceae</taxon>
        <taxon>Heterodermia</taxon>
    </lineage>
</organism>
<dbReference type="InterPro" id="IPR023313">
    <property type="entry name" value="UBQ-conjugating_AS"/>
</dbReference>
<dbReference type="InterPro" id="IPR016135">
    <property type="entry name" value="UBQ-conjugating_enzyme/RWD"/>
</dbReference>
<reference evidence="7" key="1">
    <citation type="submission" date="2021-03" db="EMBL/GenBank/DDBJ databases">
        <authorList>
            <person name="Tagirdzhanova G."/>
        </authorList>
    </citation>
    <scope>NUCLEOTIDE SEQUENCE</scope>
</reference>
<evidence type="ECO:0000313" key="7">
    <source>
        <dbReference type="EMBL" id="CAF9920137.1"/>
    </source>
</evidence>
<dbReference type="Gene3D" id="3.10.110.10">
    <property type="entry name" value="Ubiquitin Conjugating Enzyme"/>
    <property type="match status" value="1"/>
</dbReference>
<evidence type="ECO:0000313" key="8">
    <source>
        <dbReference type="Proteomes" id="UP000664521"/>
    </source>
</evidence>
<evidence type="ECO:0000256" key="5">
    <source>
        <dbReference type="SAM" id="MobiDB-lite"/>
    </source>
</evidence>
<comment type="caution">
    <text evidence="7">The sequence shown here is derived from an EMBL/GenBank/DDBJ whole genome shotgun (WGS) entry which is preliminary data.</text>
</comment>
<keyword evidence="4" id="KW-0175">Coiled coil</keyword>
<keyword evidence="2" id="KW-0833">Ubl conjugation pathway</keyword>
<gene>
    <name evidence="7" type="primary">UBC4</name>
    <name evidence="7" type="ORF">HETSPECPRED_004172</name>
</gene>
<evidence type="ECO:0000256" key="1">
    <source>
        <dbReference type="ARBA" id="ARBA00022679"/>
    </source>
</evidence>
<sequence>MEYRPDPLLSPSKAARAASESRAWSDIHAFLAPLFHPEKIPTFERNEATLSALQTLVSHCQAQTERNALLASAQAQALIELSTPVADPTLPILEQIEDSLTSEGSEALDNLASLSSVFGALSTDPREMAHSVVKLTSSEHEISQQLQRVEILHQQLKLEHIRAQELLQKLRTDDSFQQPDPTSERTADWNRGKKQMSMKIGEYKDRAARFERTGAAKPEVGIPEIKGQEKELRDLEKRVRGLEGRVRGFEGLPPDKDLALLEVERMRRELEGLVRKRDLDADLQEKELTDLGRDPPSSCSAGPIGDDLVCSFCPIKPTSTQYKSLEAFHWQATIMGPGDSPYSGGVFFLAIHFPTDYPFKPPKVNFTTRIYHPNINSNGSICLDILRDQWSPALTISKVLLSICSMLTDPNPDDPLVPEIAHVYKTDRSRYESTAREWTRKYAI</sequence>
<keyword evidence="8" id="KW-1185">Reference proteome</keyword>
<dbReference type="AlphaFoldDB" id="A0A8H3I9Q8"/>
<dbReference type="OrthoDB" id="7851174at2759"/>
<evidence type="ECO:0000256" key="2">
    <source>
        <dbReference type="ARBA" id="ARBA00022786"/>
    </source>
</evidence>
<dbReference type="InterPro" id="IPR000608">
    <property type="entry name" value="UBC"/>
</dbReference>
<dbReference type="Pfam" id="PF25762">
    <property type="entry name" value="HAUS1"/>
    <property type="match status" value="1"/>
</dbReference>
<feature type="domain" description="UBC core" evidence="6">
    <location>
        <begin position="279"/>
        <end position="444"/>
    </location>
</feature>
<dbReference type="EMBL" id="CAJPDS010000025">
    <property type="protein sequence ID" value="CAF9920137.1"/>
    <property type="molecule type" value="Genomic_DNA"/>
</dbReference>
<dbReference type="Pfam" id="PF00179">
    <property type="entry name" value="UQ_con"/>
    <property type="match status" value="1"/>
</dbReference>
<dbReference type="SUPFAM" id="SSF54495">
    <property type="entry name" value="UBC-like"/>
    <property type="match status" value="1"/>
</dbReference>
<keyword evidence="1" id="KW-0808">Transferase</keyword>
<accession>A0A8H3I9Q8</accession>
<protein>
    <submittedName>
        <fullName evidence="7">Ubiquitin-conjugating enzyme E2 4</fullName>
    </submittedName>
</protein>
<dbReference type="SMART" id="SM00212">
    <property type="entry name" value="UBCc"/>
    <property type="match status" value="1"/>
</dbReference>
<dbReference type="PROSITE" id="PS00183">
    <property type="entry name" value="UBC_1"/>
    <property type="match status" value="1"/>
</dbReference>
<evidence type="ECO:0000256" key="3">
    <source>
        <dbReference type="PROSITE-ProRule" id="PRU10133"/>
    </source>
</evidence>
<evidence type="ECO:0000256" key="4">
    <source>
        <dbReference type="SAM" id="Coils"/>
    </source>
</evidence>